<dbReference type="RefSeq" id="WP_145911391.1">
    <property type="nucleotide sequence ID" value="NZ_BAAAMZ010000001.1"/>
</dbReference>
<accession>A0A561SAB4</accession>
<dbReference type="EMBL" id="VIWT01000007">
    <property type="protein sequence ID" value="TWF71823.1"/>
    <property type="molecule type" value="Genomic_DNA"/>
</dbReference>
<protein>
    <submittedName>
        <fullName evidence="2">Molybdopterin-dependent oxidoreductase-like protein</fullName>
    </submittedName>
</protein>
<evidence type="ECO:0000313" key="3">
    <source>
        <dbReference type="Proteomes" id="UP000317940"/>
    </source>
</evidence>
<evidence type="ECO:0000259" key="1">
    <source>
        <dbReference type="Pfam" id="PF00174"/>
    </source>
</evidence>
<keyword evidence="3" id="KW-1185">Reference proteome</keyword>
<dbReference type="SUPFAM" id="SSF56524">
    <property type="entry name" value="Oxidoreductase molybdopterin-binding domain"/>
    <property type="match status" value="1"/>
</dbReference>
<dbReference type="Gene3D" id="3.90.420.10">
    <property type="entry name" value="Oxidoreductase, molybdopterin-binding domain"/>
    <property type="match status" value="1"/>
</dbReference>
<sequence>MHRSAAFRFHGHLDAPVELTVAQLRDLPVHQVQVSFDCRSDGEQRHGFEGPKLWDVLCAARPQVDLTGRKERPGFVLTVKGADGHQAVLSWAEIDPDFGGQQVLLATSMDGTPLDEAGPQLVVPADHCGARYVSGITEVWVGRPQPAQ</sequence>
<dbReference type="AlphaFoldDB" id="A0A561SAB4"/>
<comment type="caution">
    <text evidence="2">The sequence shown here is derived from an EMBL/GenBank/DDBJ whole genome shotgun (WGS) entry which is preliminary data.</text>
</comment>
<dbReference type="InterPro" id="IPR000572">
    <property type="entry name" value="OxRdtase_Mopterin-bd_dom"/>
</dbReference>
<dbReference type="Pfam" id="PF00174">
    <property type="entry name" value="Oxidored_molyb"/>
    <property type="match status" value="1"/>
</dbReference>
<feature type="domain" description="Oxidoreductase molybdopterin-binding" evidence="1">
    <location>
        <begin position="7"/>
        <end position="141"/>
    </location>
</feature>
<dbReference type="InterPro" id="IPR036374">
    <property type="entry name" value="OxRdtase_Mopterin-bd_sf"/>
</dbReference>
<evidence type="ECO:0000313" key="2">
    <source>
        <dbReference type="EMBL" id="TWF71823.1"/>
    </source>
</evidence>
<proteinExistence type="predicted"/>
<dbReference type="Proteomes" id="UP000317940">
    <property type="component" value="Unassembled WGS sequence"/>
</dbReference>
<name>A0A561SAB4_9ACTN</name>
<reference evidence="2 3" key="1">
    <citation type="submission" date="2019-06" db="EMBL/GenBank/DDBJ databases">
        <title>Sequencing the genomes of 1000 actinobacteria strains.</title>
        <authorList>
            <person name="Klenk H.-P."/>
        </authorList>
    </citation>
    <scope>NUCLEOTIDE SEQUENCE [LARGE SCALE GENOMIC DNA]</scope>
    <source>
        <strain evidence="2 3">DSM 44826</strain>
    </source>
</reference>
<gene>
    <name evidence="2" type="ORF">FHX73_1720</name>
</gene>
<organism evidence="2 3">
    <name type="scientific">Kitasatospora viridis</name>
    <dbReference type="NCBI Taxonomy" id="281105"/>
    <lineage>
        <taxon>Bacteria</taxon>
        <taxon>Bacillati</taxon>
        <taxon>Actinomycetota</taxon>
        <taxon>Actinomycetes</taxon>
        <taxon>Kitasatosporales</taxon>
        <taxon>Streptomycetaceae</taxon>
        <taxon>Kitasatospora</taxon>
    </lineage>
</organism>
<dbReference type="OrthoDB" id="3577245at2"/>